<dbReference type="RefSeq" id="WP_005427344.1">
    <property type="nucleotide sequence ID" value="NZ_CYZD01000030.1"/>
</dbReference>
<reference evidence="1 2" key="1">
    <citation type="submission" date="2015-09" db="EMBL/GenBank/DDBJ databases">
        <authorList>
            <consortium name="Pathogen Informatics"/>
        </authorList>
    </citation>
    <scope>NUCLEOTIDE SEQUENCE [LARGE SCALE GENOMIC DNA]</scope>
    <source>
        <strain evidence="1 2">2789STDY5608837</strain>
    </source>
</reference>
<dbReference type="Pfam" id="PF20063">
    <property type="entry name" value="DUF6462"/>
    <property type="match status" value="1"/>
</dbReference>
<dbReference type="Proteomes" id="UP000095409">
    <property type="component" value="Unassembled WGS sequence"/>
</dbReference>
<organism evidence="1 2">
    <name type="scientific">Blautia obeum</name>
    <dbReference type="NCBI Taxonomy" id="40520"/>
    <lineage>
        <taxon>Bacteria</taxon>
        <taxon>Bacillati</taxon>
        <taxon>Bacillota</taxon>
        <taxon>Clostridia</taxon>
        <taxon>Lachnospirales</taxon>
        <taxon>Lachnospiraceae</taxon>
        <taxon>Blautia</taxon>
    </lineage>
</organism>
<protein>
    <recommendedName>
        <fullName evidence="3">DNA-binding protein</fullName>
    </recommendedName>
</protein>
<accession>A0A174IAT7</accession>
<dbReference type="EMBL" id="CYZD01000030">
    <property type="protein sequence ID" value="CUO82240.1"/>
    <property type="molecule type" value="Genomic_DNA"/>
</dbReference>
<sequence length="64" mass="7446">MNPLKSNNPQGKFFTYQQMAEDSNLGINTVMRLAKESNSIIRIGRTVRVNPEKFYKYIIAEYSE</sequence>
<gene>
    <name evidence="1" type="ORF">ERS852394_03110</name>
</gene>
<evidence type="ECO:0008006" key="3">
    <source>
        <dbReference type="Google" id="ProtNLM"/>
    </source>
</evidence>
<name>A0A174IAT7_9FIRM</name>
<evidence type="ECO:0000313" key="2">
    <source>
        <dbReference type="Proteomes" id="UP000095409"/>
    </source>
</evidence>
<dbReference type="GeneID" id="79804663"/>
<dbReference type="InterPro" id="IPR045591">
    <property type="entry name" value="DUF6462"/>
</dbReference>
<evidence type="ECO:0000313" key="1">
    <source>
        <dbReference type="EMBL" id="CUO82240.1"/>
    </source>
</evidence>
<proteinExistence type="predicted"/>
<dbReference type="AlphaFoldDB" id="A0A174IAT7"/>